<dbReference type="KEGG" id="otk:C6570_03675"/>
<dbReference type="NCBIfam" id="NF001055">
    <property type="entry name" value="PRK00117.2-5"/>
    <property type="match status" value="1"/>
</dbReference>
<comment type="similarity">
    <text evidence="2 5">Belongs to the RecX family.</text>
</comment>
<evidence type="ECO:0000256" key="4">
    <source>
        <dbReference type="ARBA" id="ARBA00022490"/>
    </source>
</evidence>
<dbReference type="Gene3D" id="1.10.10.10">
    <property type="entry name" value="Winged helix-like DNA-binding domain superfamily/Winged helix DNA-binding domain"/>
    <property type="match status" value="3"/>
</dbReference>
<sequence>MKFEANEVKAPRSEAPARAPRPGLSLKGRALRYLSAREHSRAELMTKLLPHARAAGDDEQAVARVLDELAAKGFISEARVAESVLHRRAGRLGNARVLQELRAKGLPDDIVREAAEQLQATEEARAYAVWARKFGRPPADAAERARQMRFMASRGFSGASVQRVMRRARDEAQPGNAPSAVSSQDEFGDD</sequence>
<dbReference type="InterPro" id="IPR053924">
    <property type="entry name" value="RecX_HTH_2nd"/>
</dbReference>
<evidence type="ECO:0000259" key="7">
    <source>
        <dbReference type="Pfam" id="PF02631"/>
    </source>
</evidence>
<evidence type="ECO:0000313" key="9">
    <source>
        <dbReference type="EMBL" id="AVO33454.1"/>
    </source>
</evidence>
<dbReference type="OrthoDB" id="5295441at2"/>
<evidence type="ECO:0000313" key="10">
    <source>
        <dbReference type="Proteomes" id="UP000239709"/>
    </source>
</evidence>
<dbReference type="Pfam" id="PF21981">
    <property type="entry name" value="RecX_HTH3"/>
    <property type="match status" value="1"/>
</dbReference>
<accession>A0A2S0MC41</accession>
<dbReference type="PANTHER" id="PTHR33602">
    <property type="entry name" value="REGULATORY PROTEIN RECX FAMILY PROTEIN"/>
    <property type="match status" value="1"/>
</dbReference>
<dbReference type="Pfam" id="PF02631">
    <property type="entry name" value="RecX_HTH2"/>
    <property type="match status" value="1"/>
</dbReference>
<keyword evidence="4 5" id="KW-0963">Cytoplasm</keyword>
<dbReference type="GO" id="GO:0006282">
    <property type="term" value="P:regulation of DNA repair"/>
    <property type="evidence" value="ECO:0007669"/>
    <property type="project" value="UniProtKB-UniRule"/>
</dbReference>
<dbReference type="GO" id="GO:0005737">
    <property type="term" value="C:cytoplasm"/>
    <property type="evidence" value="ECO:0007669"/>
    <property type="project" value="UniProtKB-SubCell"/>
</dbReference>
<dbReference type="PANTHER" id="PTHR33602:SF1">
    <property type="entry name" value="REGULATORY PROTEIN RECX FAMILY PROTEIN"/>
    <property type="match status" value="1"/>
</dbReference>
<name>A0A2S0MC41_9BURK</name>
<protein>
    <recommendedName>
        <fullName evidence="3 5">Regulatory protein RecX</fullName>
    </recommendedName>
</protein>
<dbReference type="InterPro" id="IPR053925">
    <property type="entry name" value="RecX_HTH_3rd"/>
</dbReference>
<organism evidence="9 10">
    <name type="scientific">Ottowia oryzae</name>
    <dbReference type="NCBI Taxonomy" id="2109914"/>
    <lineage>
        <taxon>Bacteria</taxon>
        <taxon>Pseudomonadati</taxon>
        <taxon>Pseudomonadota</taxon>
        <taxon>Betaproteobacteria</taxon>
        <taxon>Burkholderiales</taxon>
        <taxon>Comamonadaceae</taxon>
        <taxon>Ottowia</taxon>
    </lineage>
</organism>
<evidence type="ECO:0000256" key="3">
    <source>
        <dbReference type="ARBA" id="ARBA00018111"/>
    </source>
</evidence>
<comment type="function">
    <text evidence="5">Modulates RecA activity.</text>
</comment>
<keyword evidence="10" id="KW-1185">Reference proteome</keyword>
<feature type="region of interest" description="Disordered" evidence="6">
    <location>
        <begin position="1"/>
        <end position="23"/>
    </location>
</feature>
<feature type="compositionally biased region" description="Basic and acidic residues" evidence="6">
    <location>
        <begin position="1"/>
        <end position="12"/>
    </location>
</feature>
<evidence type="ECO:0000256" key="1">
    <source>
        <dbReference type="ARBA" id="ARBA00004496"/>
    </source>
</evidence>
<dbReference type="InterPro" id="IPR003783">
    <property type="entry name" value="Regulatory_RecX"/>
</dbReference>
<evidence type="ECO:0000259" key="8">
    <source>
        <dbReference type="Pfam" id="PF21981"/>
    </source>
</evidence>
<evidence type="ECO:0000256" key="5">
    <source>
        <dbReference type="HAMAP-Rule" id="MF_01114"/>
    </source>
</evidence>
<gene>
    <name evidence="5" type="primary">recX</name>
    <name evidence="9" type="ORF">C6570_03675</name>
</gene>
<reference evidence="9 10" key="1">
    <citation type="submission" date="2018-03" db="EMBL/GenBank/DDBJ databases">
        <title>Genome sequencing of Ottowia sp.</title>
        <authorList>
            <person name="Kim S.-J."/>
            <person name="Heo J."/>
            <person name="Kwon S.-W."/>
        </authorList>
    </citation>
    <scope>NUCLEOTIDE SEQUENCE [LARGE SCALE GENOMIC DNA]</scope>
    <source>
        <strain evidence="9 10">KADR8-3</strain>
    </source>
</reference>
<dbReference type="HAMAP" id="MF_01114">
    <property type="entry name" value="RecX"/>
    <property type="match status" value="1"/>
</dbReference>
<comment type="subcellular location">
    <subcellularLocation>
        <location evidence="1 5">Cytoplasm</location>
    </subcellularLocation>
</comment>
<feature type="domain" description="RecX second three-helical" evidence="7">
    <location>
        <begin position="76"/>
        <end position="114"/>
    </location>
</feature>
<dbReference type="EMBL" id="CP027666">
    <property type="protein sequence ID" value="AVO33454.1"/>
    <property type="molecule type" value="Genomic_DNA"/>
</dbReference>
<dbReference type="Proteomes" id="UP000239709">
    <property type="component" value="Chromosome"/>
</dbReference>
<feature type="domain" description="RecX third three-helical" evidence="8">
    <location>
        <begin position="122"/>
        <end position="165"/>
    </location>
</feature>
<feature type="compositionally biased region" description="Polar residues" evidence="6">
    <location>
        <begin position="179"/>
        <end position="190"/>
    </location>
</feature>
<proteinExistence type="inferred from homology"/>
<feature type="region of interest" description="Disordered" evidence="6">
    <location>
        <begin position="157"/>
        <end position="190"/>
    </location>
</feature>
<dbReference type="RefSeq" id="WP_106702017.1">
    <property type="nucleotide sequence ID" value="NZ_CP027666.1"/>
</dbReference>
<dbReference type="InterPro" id="IPR036388">
    <property type="entry name" value="WH-like_DNA-bd_sf"/>
</dbReference>
<dbReference type="AlphaFoldDB" id="A0A2S0MC41"/>
<evidence type="ECO:0000256" key="2">
    <source>
        <dbReference type="ARBA" id="ARBA00009695"/>
    </source>
</evidence>
<evidence type="ECO:0000256" key="6">
    <source>
        <dbReference type="SAM" id="MobiDB-lite"/>
    </source>
</evidence>
<feature type="compositionally biased region" description="Low complexity" evidence="6">
    <location>
        <begin position="13"/>
        <end position="22"/>
    </location>
</feature>